<dbReference type="SUPFAM" id="SSF52540">
    <property type="entry name" value="P-loop containing nucleoside triphosphate hydrolases"/>
    <property type="match status" value="1"/>
</dbReference>
<dbReference type="PANTHER" id="PTHR24221:SF654">
    <property type="entry name" value="ATP-BINDING CASSETTE SUB-FAMILY B MEMBER 6"/>
    <property type="match status" value="1"/>
</dbReference>
<evidence type="ECO:0000256" key="1">
    <source>
        <dbReference type="ARBA" id="ARBA00004651"/>
    </source>
</evidence>
<dbReference type="AlphaFoldDB" id="A0A9D1U8J3"/>
<keyword evidence="5 7" id="KW-1133">Transmembrane helix</keyword>
<accession>A0A9D1U8J3</accession>
<feature type="transmembrane region" description="Helical" evidence="7">
    <location>
        <begin position="300"/>
        <end position="319"/>
    </location>
</feature>
<dbReference type="Pfam" id="PF00005">
    <property type="entry name" value="ABC_tran"/>
    <property type="match status" value="1"/>
</dbReference>
<dbReference type="GO" id="GO:0140359">
    <property type="term" value="F:ABC-type transporter activity"/>
    <property type="evidence" value="ECO:0007669"/>
    <property type="project" value="InterPro"/>
</dbReference>
<feature type="transmembrane region" description="Helical" evidence="7">
    <location>
        <begin position="276"/>
        <end position="294"/>
    </location>
</feature>
<dbReference type="InterPro" id="IPR027417">
    <property type="entry name" value="P-loop_NTPase"/>
</dbReference>
<dbReference type="InterPro" id="IPR003439">
    <property type="entry name" value="ABC_transporter-like_ATP-bd"/>
</dbReference>
<dbReference type="GO" id="GO:0005524">
    <property type="term" value="F:ATP binding"/>
    <property type="evidence" value="ECO:0007669"/>
    <property type="project" value="UniProtKB-KW"/>
</dbReference>
<feature type="transmembrane region" description="Helical" evidence="7">
    <location>
        <begin position="84"/>
        <end position="101"/>
    </location>
</feature>
<evidence type="ECO:0000259" key="8">
    <source>
        <dbReference type="PROSITE" id="PS50893"/>
    </source>
</evidence>
<dbReference type="SUPFAM" id="SSF90123">
    <property type="entry name" value="ABC transporter transmembrane region"/>
    <property type="match status" value="1"/>
</dbReference>
<keyword evidence="3" id="KW-0547">Nucleotide-binding</keyword>
<dbReference type="EMBL" id="DXGI01000118">
    <property type="protein sequence ID" value="HIW78163.1"/>
    <property type="molecule type" value="Genomic_DNA"/>
</dbReference>
<dbReference type="PROSITE" id="PS00211">
    <property type="entry name" value="ABC_TRANSPORTER_1"/>
    <property type="match status" value="1"/>
</dbReference>
<dbReference type="SMART" id="SM00382">
    <property type="entry name" value="AAA"/>
    <property type="match status" value="1"/>
</dbReference>
<dbReference type="Gene3D" id="1.20.1560.10">
    <property type="entry name" value="ABC transporter type 1, transmembrane domain"/>
    <property type="match status" value="1"/>
</dbReference>
<evidence type="ECO:0000256" key="4">
    <source>
        <dbReference type="ARBA" id="ARBA00022840"/>
    </source>
</evidence>
<dbReference type="InterPro" id="IPR036640">
    <property type="entry name" value="ABC1_TM_sf"/>
</dbReference>
<feature type="transmembrane region" description="Helical" evidence="7">
    <location>
        <begin position="188"/>
        <end position="205"/>
    </location>
</feature>
<proteinExistence type="predicted"/>
<evidence type="ECO:0000256" key="3">
    <source>
        <dbReference type="ARBA" id="ARBA00022741"/>
    </source>
</evidence>
<gene>
    <name evidence="10" type="ORF">H9874_03350</name>
</gene>
<feature type="domain" description="ABC transporter" evidence="8">
    <location>
        <begin position="370"/>
        <end position="600"/>
    </location>
</feature>
<dbReference type="GO" id="GO:0016887">
    <property type="term" value="F:ATP hydrolysis activity"/>
    <property type="evidence" value="ECO:0007669"/>
    <property type="project" value="InterPro"/>
</dbReference>
<evidence type="ECO:0000259" key="9">
    <source>
        <dbReference type="PROSITE" id="PS50929"/>
    </source>
</evidence>
<evidence type="ECO:0000256" key="2">
    <source>
        <dbReference type="ARBA" id="ARBA00022692"/>
    </source>
</evidence>
<dbReference type="Proteomes" id="UP000824264">
    <property type="component" value="Unassembled WGS sequence"/>
</dbReference>
<feature type="transmembrane region" description="Helical" evidence="7">
    <location>
        <begin position="158"/>
        <end position="182"/>
    </location>
</feature>
<comment type="caution">
    <text evidence="10">The sequence shown here is derived from an EMBL/GenBank/DDBJ whole genome shotgun (WGS) entry which is preliminary data.</text>
</comment>
<dbReference type="GO" id="GO:0034040">
    <property type="term" value="F:ATPase-coupled lipid transmembrane transporter activity"/>
    <property type="evidence" value="ECO:0007669"/>
    <property type="project" value="TreeGrafter"/>
</dbReference>
<evidence type="ECO:0000313" key="10">
    <source>
        <dbReference type="EMBL" id="HIW78163.1"/>
    </source>
</evidence>
<dbReference type="PANTHER" id="PTHR24221">
    <property type="entry name" value="ATP-BINDING CASSETTE SUB-FAMILY B"/>
    <property type="match status" value="1"/>
</dbReference>
<keyword evidence="4 10" id="KW-0067">ATP-binding</keyword>
<evidence type="ECO:0000256" key="5">
    <source>
        <dbReference type="ARBA" id="ARBA00022989"/>
    </source>
</evidence>
<dbReference type="InterPro" id="IPR003593">
    <property type="entry name" value="AAA+_ATPase"/>
</dbReference>
<evidence type="ECO:0000256" key="6">
    <source>
        <dbReference type="ARBA" id="ARBA00023136"/>
    </source>
</evidence>
<dbReference type="InterPro" id="IPR011527">
    <property type="entry name" value="ABC1_TM_dom"/>
</dbReference>
<feature type="transmembrane region" description="Helical" evidence="7">
    <location>
        <begin position="27"/>
        <end position="53"/>
    </location>
</feature>
<organism evidence="10 11">
    <name type="scientific">Candidatus Bilophila faecipullorum</name>
    <dbReference type="NCBI Taxonomy" id="2838482"/>
    <lineage>
        <taxon>Bacteria</taxon>
        <taxon>Pseudomonadati</taxon>
        <taxon>Thermodesulfobacteriota</taxon>
        <taxon>Desulfovibrionia</taxon>
        <taxon>Desulfovibrionales</taxon>
        <taxon>Desulfovibrionaceae</taxon>
        <taxon>Bilophila</taxon>
    </lineage>
</organism>
<protein>
    <submittedName>
        <fullName evidence="10">ABC transporter ATP-binding protein/permease</fullName>
    </submittedName>
</protein>
<sequence>MSLRQKLFIDDVARVMRILPASLRFRIYALFFLMFVLAVFEVLSVLSMSFMAMSVAAPQVIMKEPAIGWIMETFPSLETLCSDLRYFTLAAALGVVVLTLIKNLLSALVGWKGACIGEDVAIFSGSRIMNHYLNSDYMWHISSSSTDMFQALGWRQQLSLLLVNLLNVYTYALTTIALFFALITATPGIILVCLVVTGALSYAVYRTMKNAIDRSGTAVAASAAQESRTTLNAMNGIREVLIYRQQPIFFDRYVEACRSGLRARSFLTIAPPIPSWILETFGFSVIPATIWLLIDTENASMPVIASVVTMVMLAAWRILPILNRSLGCLVMVRSVRPMALKCLERLEAIREQNLPSRPEPDPRFRFRRAISLENVTFRYPDAEWRSLDGITFSIRKGTQVGIVGPSGAGKSTLIGILSGLMPPENGLFLVDGEAVTGARLTAYCARVGYVPQTPYIMSGTIAENVAFSQWGKPYDEEKVRRACRMAALDVVKKDPRGIDYPIGEHGAGLSGGQAQRVSIARALYAEPEILILDESTSALDQGTEAAIMETIRRLKGMTVIIIAHRLTTVEHCDDIVWIQDGKVVKTGPPATVLDEYRRTL</sequence>
<reference evidence="10" key="2">
    <citation type="submission" date="2021-04" db="EMBL/GenBank/DDBJ databases">
        <authorList>
            <person name="Gilroy R."/>
        </authorList>
    </citation>
    <scope>NUCLEOTIDE SEQUENCE</scope>
    <source>
        <strain evidence="10">ChiSxjej5B17-1746</strain>
    </source>
</reference>
<dbReference type="PROSITE" id="PS50929">
    <property type="entry name" value="ABC_TM1F"/>
    <property type="match status" value="1"/>
</dbReference>
<name>A0A9D1U8J3_9BACT</name>
<dbReference type="Gene3D" id="3.40.50.300">
    <property type="entry name" value="P-loop containing nucleotide triphosphate hydrolases"/>
    <property type="match status" value="1"/>
</dbReference>
<comment type="subcellular location">
    <subcellularLocation>
        <location evidence="1">Cell membrane</location>
        <topology evidence="1">Multi-pass membrane protein</topology>
    </subcellularLocation>
</comment>
<dbReference type="PROSITE" id="PS50893">
    <property type="entry name" value="ABC_TRANSPORTER_2"/>
    <property type="match status" value="1"/>
</dbReference>
<dbReference type="InterPro" id="IPR017871">
    <property type="entry name" value="ABC_transporter-like_CS"/>
</dbReference>
<keyword evidence="2 7" id="KW-0812">Transmembrane</keyword>
<dbReference type="GO" id="GO:0005886">
    <property type="term" value="C:plasma membrane"/>
    <property type="evidence" value="ECO:0007669"/>
    <property type="project" value="UniProtKB-SubCell"/>
</dbReference>
<dbReference type="InterPro" id="IPR039421">
    <property type="entry name" value="Type_1_exporter"/>
</dbReference>
<evidence type="ECO:0000256" key="7">
    <source>
        <dbReference type="SAM" id="Phobius"/>
    </source>
</evidence>
<reference evidence="10" key="1">
    <citation type="journal article" date="2021" name="PeerJ">
        <title>Extensive microbial diversity within the chicken gut microbiome revealed by metagenomics and culture.</title>
        <authorList>
            <person name="Gilroy R."/>
            <person name="Ravi A."/>
            <person name="Getino M."/>
            <person name="Pursley I."/>
            <person name="Horton D.L."/>
            <person name="Alikhan N.F."/>
            <person name="Baker D."/>
            <person name="Gharbi K."/>
            <person name="Hall N."/>
            <person name="Watson M."/>
            <person name="Adriaenssens E.M."/>
            <person name="Foster-Nyarko E."/>
            <person name="Jarju S."/>
            <person name="Secka A."/>
            <person name="Antonio M."/>
            <person name="Oren A."/>
            <person name="Chaudhuri R.R."/>
            <person name="La Ragione R."/>
            <person name="Hildebrand F."/>
            <person name="Pallen M.J."/>
        </authorList>
    </citation>
    <scope>NUCLEOTIDE SEQUENCE</scope>
    <source>
        <strain evidence="10">ChiSxjej5B17-1746</strain>
    </source>
</reference>
<evidence type="ECO:0000313" key="11">
    <source>
        <dbReference type="Proteomes" id="UP000824264"/>
    </source>
</evidence>
<keyword evidence="6 7" id="KW-0472">Membrane</keyword>
<feature type="domain" description="ABC transmembrane type-1" evidence="9">
    <location>
        <begin position="29"/>
        <end position="318"/>
    </location>
</feature>